<dbReference type="OrthoDB" id="2432613at2759"/>
<dbReference type="GO" id="GO:0006078">
    <property type="term" value="P:(1-&gt;6)-beta-D-glucan biosynthetic process"/>
    <property type="evidence" value="ECO:0007669"/>
    <property type="project" value="InterPro"/>
</dbReference>
<proteinExistence type="predicted"/>
<evidence type="ECO:0000256" key="2">
    <source>
        <dbReference type="SAM" id="MobiDB-lite"/>
    </source>
</evidence>
<dbReference type="GO" id="GO:0042546">
    <property type="term" value="P:cell wall biogenesis"/>
    <property type="evidence" value="ECO:0007669"/>
    <property type="project" value="InterPro"/>
</dbReference>
<feature type="region of interest" description="Disordered" evidence="2">
    <location>
        <begin position="148"/>
        <end position="167"/>
    </location>
</feature>
<organism evidence="6 7">
    <name type="scientific">Phaeosphaeria nodorum (strain SN15 / ATCC MYA-4574 / FGSC 10173)</name>
    <name type="common">Glume blotch fungus</name>
    <name type="synonym">Parastagonospora nodorum</name>
    <dbReference type="NCBI Taxonomy" id="321614"/>
    <lineage>
        <taxon>Eukaryota</taxon>
        <taxon>Fungi</taxon>
        <taxon>Dikarya</taxon>
        <taxon>Ascomycota</taxon>
        <taxon>Pezizomycotina</taxon>
        <taxon>Dothideomycetes</taxon>
        <taxon>Pleosporomycetidae</taxon>
        <taxon>Pleosporales</taxon>
        <taxon>Pleosporineae</taxon>
        <taxon>Phaeosphaeriaceae</taxon>
        <taxon>Parastagonospora</taxon>
    </lineage>
</organism>
<dbReference type="PANTHER" id="PTHR28154:SF1">
    <property type="entry name" value="CELL WALL SYNTHESIS PROTEIN KNH1-RELATED"/>
    <property type="match status" value="1"/>
</dbReference>
<evidence type="ECO:0000256" key="3">
    <source>
        <dbReference type="SAM" id="SignalP"/>
    </source>
</evidence>
<evidence type="ECO:0000313" key="7">
    <source>
        <dbReference type="Proteomes" id="UP000663193"/>
    </source>
</evidence>
<accession>A0A7U2NQN7</accession>
<dbReference type="OMA" id="PEAFAIN"/>
<gene>
    <name evidence="6" type="ORF">JI435_126500</name>
</gene>
<sequence length="264" mass="27619">MARLVLPIALVAALLPFVQAGVKFTKPAAGGTLTAGTALEATWTESTDGPDLADLASYELYLMAGGNEAGSNMQLAVITTQGAFSVKTVTSGLIGTGLGGDTKNAYFLKMQAVGKTGGLYIAYSDRFSYSGMKGTFPPEVQAGLATIDGTAGPPSKDDTVKSGGNTAVAPGQEEYEVEYTMQTGLTRYAPMQPVPATKMATGKPAKPLFPTSSVVIAKTRLPIPKVQTTITQSQTYSVQGRENTVAPAPHPTDDMAKFLNRWKD</sequence>
<evidence type="ECO:0000313" key="6">
    <source>
        <dbReference type="EMBL" id="QRD06945.1"/>
    </source>
</evidence>
<dbReference type="EMBL" id="CP069043">
    <property type="protein sequence ID" value="QRD06945.1"/>
    <property type="molecule type" value="Genomic_DNA"/>
</dbReference>
<evidence type="ECO:0000259" key="4">
    <source>
        <dbReference type="Pfam" id="PF05390"/>
    </source>
</evidence>
<dbReference type="Pfam" id="PF10342">
    <property type="entry name" value="Kre9_KNH"/>
    <property type="match status" value="1"/>
</dbReference>
<dbReference type="InterPro" id="IPR018466">
    <property type="entry name" value="Kre9/Knh1-like_N"/>
</dbReference>
<evidence type="ECO:0000259" key="5">
    <source>
        <dbReference type="Pfam" id="PF10342"/>
    </source>
</evidence>
<dbReference type="InterPro" id="IPR045328">
    <property type="entry name" value="Kre9/Knh1"/>
</dbReference>
<dbReference type="Pfam" id="PF05390">
    <property type="entry name" value="Kre9_KNH1_C"/>
    <property type="match status" value="1"/>
</dbReference>
<dbReference type="PANTHER" id="PTHR28154">
    <property type="entry name" value="CELL WALL SYNTHESIS PROTEIN KNH1-RELATED"/>
    <property type="match status" value="1"/>
</dbReference>
<dbReference type="RefSeq" id="XP_001802871.1">
    <property type="nucleotide sequence ID" value="XM_001802819.1"/>
</dbReference>
<dbReference type="VEuPathDB" id="FungiDB:JI435_126500"/>
<dbReference type="Proteomes" id="UP000663193">
    <property type="component" value="Chromosome 21"/>
</dbReference>
<dbReference type="AlphaFoldDB" id="A0A7U2NQN7"/>
<feature type="domain" description="Yeast cell wall synthesis Kre9/Knh1 C-terminal" evidence="4">
    <location>
        <begin position="174"/>
        <end position="254"/>
    </location>
</feature>
<dbReference type="KEGG" id="pno:SNOG_12650"/>
<name>A0A7U2NQN7_PHANO</name>
<dbReference type="InterPro" id="IPR008659">
    <property type="entry name" value="Kre9/Knh1_C"/>
</dbReference>
<keyword evidence="1 3" id="KW-0732">Signal</keyword>
<feature type="chain" id="PRO_5034581118" evidence="3">
    <location>
        <begin position="21"/>
        <end position="264"/>
    </location>
</feature>
<keyword evidence="7" id="KW-1185">Reference proteome</keyword>
<feature type="domain" description="Yeast cell wall synthesis Kre9/Knh1-like N-terminal" evidence="5">
    <location>
        <begin position="26"/>
        <end position="128"/>
    </location>
</feature>
<feature type="signal peptide" evidence="3">
    <location>
        <begin position="1"/>
        <end position="20"/>
    </location>
</feature>
<evidence type="ECO:0000256" key="1">
    <source>
        <dbReference type="ARBA" id="ARBA00022729"/>
    </source>
</evidence>
<reference evidence="7" key="1">
    <citation type="journal article" date="2021" name="BMC Genomics">
        <title>Chromosome-level genome assembly and manually-curated proteome of model necrotroph Parastagonospora nodorum Sn15 reveals a genome-wide trove of candidate effector homologs, and redundancy of virulence-related functions within an accessory chromosome.</title>
        <authorList>
            <person name="Bertazzoni S."/>
            <person name="Jones D.A.B."/>
            <person name="Phan H.T."/>
            <person name="Tan K.-C."/>
            <person name="Hane J.K."/>
        </authorList>
    </citation>
    <scope>NUCLEOTIDE SEQUENCE [LARGE SCALE GENOMIC DNA]</scope>
    <source>
        <strain evidence="7">SN15 / ATCC MYA-4574 / FGSC 10173)</strain>
    </source>
</reference>
<protein>
    <submittedName>
        <fullName evidence="6">Uncharacterized protein</fullName>
    </submittedName>
</protein>